<dbReference type="EnsemblMetazoa" id="tetur10g01510.1">
    <property type="protein sequence ID" value="tetur10g01510.1"/>
    <property type="gene ID" value="tetur10g01510"/>
</dbReference>
<dbReference type="AlphaFoldDB" id="T1KF17"/>
<accession>T1KF17</accession>
<evidence type="ECO:0000313" key="2">
    <source>
        <dbReference type="Proteomes" id="UP000015104"/>
    </source>
</evidence>
<reference evidence="1" key="2">
    <citation type="submission" date="2015-06" db="UniProtKB">
        <authorList>
            <consortium name="EnsemblMetazoa"/>
        </authorList>
    </citation>
    <scope>IDENTIFICATION</scope>
</reference>
<sequence>MTQHIERMKTIEALSDSKWIWIFTN</sequence>
<name>T1KF17_TETUR</name>
<dbReference type="Proteomes" id="UP000015104">
    <property type="component" value="Unassembled WGS sequence"/>
</dbReference>
<proteinExistence type="predicted"/>
<reference evidence="2" key="1">
    <citation type="submission" date="2011-08" db="EMBL/GenBank/DDBJ databases">
        <authorList>
            <person name="Rombauts S."/>
        </authorList>
    </citation>
    <scope>NUCLEOTIDE SEQUENCE</scope>
    <source>
        <strain evidence="2">London</strain>
    </source>
</reference>
<dbReference type="HOGENOM" id="CLU_3419646_0_0_1"/>
<dbReference type="EMBL" id="CAEY01000030">
    <property type="status" value="NOT_ANNOTATED_CDS"/>
    <property type="molecule type" value="Genomic_DNA"/>
</dbReference>
<protein>
    <submittedName>
        <fullName evidence="1">Uncharacterized protein</fullName>
    </submittedName>
</protein>
<evidence type="ECO:0000313" key="1">
    <source>
        <dbReference type="EnsemblMetazoa" id="tetur10g01510.1"/>
    </source>
</evidence>
<organism evidence="1 2">
    <name type="scientific">Tetranychus urticae</name>
    <name type="common">Two-spotted spider mite</name>
    <dbReference type="NCBI Taxonomy" id="32264"/>
    <lineage>
        <taxon>Eukaryota</taxon>
        <taxon>Metazoa</taxon>
        <taxon>Ecdysozoa</taxon>
        <taxon>Arthropoda</taxon>
        <taxon>Chelicerata</taxon>
        <taxon>Arachnida</taxon>
        <taxon>Acari</taxon>
        <taxon>Acariformes</taxon>
        <taxon>Trombidiformes</taxon>
        <taxon>Prostigmata</taxon>
        <taxon>Eleutherengona</taxon>
        <taxon>Raphignathae</taxon>
        <taxon>Tetranychoidea</taxon>
        <taxon>Tetranychidae</taxon>
        <taxon>Tetranychus</taxon>
    </lineage>
</organism>
<keyword evidence="2" id="KW-1185">Reference proteome</keyword>